<protein>
    <recommendedName>
        <fullName evidence="1">WAP domain-containing protein</fullName>
    </recommendedName>
</protein>
<name>A0AAW0MFZ0_9GOBI</name>
<feature type="domain" description="WAP" evidence="1">
    <location>
        <begin position="258"/>
        <end position="304"/>
    </location>
</feature>
<dbReference type="Proteomes" id="UP001460270">
    <property type="component" value="Unassembled WGS sequence"/>
</dbReference>
<dbReference type="PANTHER" id="PTHR19441">
    <property type="entry name" value="WHEY ACDIC PROTEIN WAP"/>
    <property type="match status" value="1"/>
</dbReference>
<reference evidence="3" key="1">
    <citation type="submission" date="2024-04" db="EMBL/GenBank/DDBJ databases">
        <title>Salinicola lusitanus LLJ914,a marine bacterium isolated from the Okinawa Trough.</title>
        <authorList>
            <person name="Li J."/>
        </authorList>
    </citation>
    <scope>NUCLEOTIDE SEQUENCE [LARGE SCALE GENOMIC DNA]</scope>
</reference>
<dbReference type="InterPro" id="IPR050514">
    <property type="entry name" value="WAP_four-disulfide_core"/>
</dbReference>
<dbReference type="PANTHER" id="PTHR19441:SF95">
    <property type="entry name" value="PERLWAPIN ISOFORM X1"/>
    <property type="match status" value="1"/>
</dbReference>
<dbReference type="CDD" id="cd00199">
    <property type="entry name" value="WAP"/>
    <property type="match status" value="3"/>
</dbReference>
<accession>A0AAW0MFZ0</accession>
<dbReference type="EMBL" id="JBBPFD010000491">
    <property type="protein sequence ID" value="KAK7878625.1"/>
    <property type="molecule type" value="Genomic_DNA"/>
</dbReference>
<feature type="domain" description="WAP" evidence="1">
    <location>
        <begin position="120"/>
        <end position="165"/>
    </location>
</feature>
<dbReference type="PRINTS" id="PR00003">
    <property type="entry name" value="4DISULPHCORE"/>
</dbReference>
<feature type="domain" description="WAP" evidence="1">
    <location>
        <begin position="167"/>
        <end position="216"/>
    </location>
</feature>
<evidence type="ECO:0000313" key="2">
    <source>
        <dbReference type="EMBL" id="KAK7878625.1"/>
    </source>
</evidence>
<comment type="caution">
    <text evidence="2">The sequence shown here is derived from an EMBL/GenBank/DDBJ whole genome shotgun (WGS) entry which is preliminary data.</text>
</comment>
<evidence type="ECO:0000259" key="1">
    <source>
        <dbReference type="PROSITE" id="PS51390"/>
    </source>
</evidence>
<evidence type="ECO:0000313" key="3">
    <source>
        <dbReference type="Proteomes" id="UP001460270"/>
    </source>
</evidence>
<gene>
    <name evidence="2" type="ORF">WMY93_030461</name>
</gene>
<dbReference type="GO" id="GO:0019731">
    <property type="term" value="P:antibacterial humoral response"/>
    <property type="evidence" value="ECO:0007669"/>
    <property type="project" value="TreeGrafter"/>
</dbReference>
<dbReference type="AlphaFoldDB" id="A0AAW0MFZ0"/>
<dbReference type="InterPro" id="IPR036645">
    <property type="entry name" value="Elafin-like_sf"/>
</dbReference>
<dbReference type="GO" id="GO:0004867">
    <property type="term" value="F:serine-type endopeptidase inhibitor activity"/>
    <property type="evidence" value="ECO:0007669"/>
    <property type="project" value="TreeGrafter"/>
</dbReference>
<organism evidence="2 3">
    <name type="scientific">Mugilogobius chulae</name>
    <name type="common">yellowstripe goby</name>
    <dbReference type="NCBI Taxonomy" id="88201"/>
    <lineage>
        <taxon>Eukaryota</taxon>
        <taxon>Metazoa</taxon>
        <taxon>Chordata</taxon>
        <taxon>Craniata</taxon>
        <taxon>Vertebrata</taxon>
        <taxon>Euteleostomi</taxon>
        <taxon>Actinopterygii</taxon>
        <taxon>Neopterygii</taxon>
        <taxon>Teleostei</taxon>
        <taxon>Neoteleostei</taxon>
        <taxon>Acanthomorphata</taxon>
        <taxon>Gobiaria</taxon>
        <taxon>Gobiiformes</taxon>
        <taxon>Gobioidei</taxon>
        <taxon>Gobiidae</taxon>
        <taxon>Gobionellinae</taxon>
        <taxon>Mugilogobius</taxon>
    </lineage>
</organism>
<dbReference type="PROSITE" id="PS51390">
    <property type="entry name" value="WAP"/>
    <property type="match status" value="6"/>
</dbReference>
<dbReference type="GO" id="GO:0045087">
    <property type="term" value="P:innate immune response"/>
    <property type="evidence" value="ECO:0007669"/>
    <property type="project" value="TreeGrafter"/>
</dbReference>
<feature type="domain" description="WAP" evidence="1">
    <location>
        <begin position="66"/>
        <end position="116"/>
    </location>
</feature>
<dbReference type="SMART" id="SM00217">
    <property type="entry name" value="WAP"/>
    <property type="match status" value="7"/>
</dbReference>
<feature type="domain" description="WAP" evidence="1">
    <location>
        <begin position="392"/>
        <end position="455"/>
    </location>
</feature>
<dbReference type="Gene3D" id="4.10.75.10">
    <property type="entry name" value="Elafin-like"/>
    <property type="match status" value="5"/>
</dbReference>
<dbReference type="InterPro" id="IPR008197">
    <property type="entry name" value="WAP_dom"/>
</dbReference>
<sequence length="692" mass="75453">MFKAEQALGPSFSSALRLLFRWINRSWYMSLISVSEAVNNMDVSVLCLLTVALSFGSQPSTAILLLDEKPGACPMTNMLVRPVEEFCRDRCYSDAQCWGTQKCCMLGCRRVCVEPDIIVSPPKPGSCPRPNQFERCLRKCRSDEDCRGDDKCCPSRCGQTCMKPVKDEPKPGSCPCPRRSPLGLGTCVQECSSDNDCDGDFKCCSNGCGQVCMEPITVPKLGLCPSPHPVKCEICLNDHHCGRRQLCCPNNCNVQTCTTPFRGRCPELPVALCEDECTEDCNCPRNLKCCYNNCEGRKTCIEPGAVFFPEPGPGACPPPGPFPPFESYVSEPKPGSCPCPKRLPFSVGTCPRGCTSDHDCERNLKCCSSHCGPVCSDPITCNLHFRVHMCQHRPRPGTCPRRRPMFPYGPCKDQCSEDHDLSICEDECYEDCSCPKNLKCCYNKCERRKTCVDPGAVTSQILDQECALIDILCFLSHRVRISALKTTSAVQSSSAVTAAALGPSFSSALRLLFRWINRSSYMSLISVSAAVNNMDVSVLCLLTVALSFGPQPSSQMDPVEKFGTSPTTNIPALQIEDFVRNAAATFSVQGERSADWSMVSANVWSLRMCLSPNRDCVLSLLLVRSMSESVPVAVPLTMTVRGTSNAVGKSACNQLKNPKQDSALPLTKGIVASATATSNVARTRNAVLTAAV</sequence>
<dbReference type="SUPFAM" id="SSF57256">
    <property type="entry name" value="Elafin-like"/>
    <property type="match status" value="4"/>
</dbReference>
<keyword evidence="3" id="KW-1185">Reference proteome</keyword>
<dbReference type="Pfam" id="PF00095">
    <property type="entry name" value="WAP"/>
    <property type="match status" value="5"/>
</dbReference>
<feature type="domain" description="WAP" evidence="1">
    <location>
        <begin position="309"/>
        <end position="379"/>
    </location>
</feature>
<dbReference type="GO" id="GO:0005615">
    <property type="term" value="C:extracellular space"/>
    <property type="evidence" value="ECO:0007669"/>
    <property type="project" value="TreeGrafter"/>
</dbReference>
<proteinExistence type="predicted"/>